<dbReference type="Proteomes" id="UP000014254">
    <property type="component" value="Unassembled WGS sequence"/>
</dbReference>
<feature type="compositionally biased region" description="Low complexity" evidence="1">
    <location>
        <begin position="336"/>
        <end position="350"/>
    </location>
</feature>
<organism evidence="3 4">
    <name type="scientific">Mucor circinelloides f. circinelloides (strain 1006PhL)</name>
    <name type="common">Mucormycosis agent</name>
    <name type="synonym">Calyptromyces circinelloides</name>
    <dbReference type="NCBI Taxonomy" id="1220926"/>
    <lineage>
        <taxon>Eukaryota</taxon>
        <taxon>Fungi</taxon>
        <taxon>Fungi incertae sedis</taxon>
        <taxon>Mucoromycota</taxon>
        <taxon>Mucoromycotina</taxon>
        <taxon>Mucoromycetes</taxon>
        <taxon>Mucorales</taxon>
        <taxon>Mucorineae</taxon>
        <taxon>Mucoraceae</taxon>
        <taxon>Mucor</taxon>
    </lineage>
</organism>
<feature type="region of interest" description="Disordered" evidence="1">
    <location>
        <begin position="333"/>
        <end position="355"/>
    </location>
</feature>
<dbReference type="GO" id="GO:0003700">
    <property type="term" value="F:DNA-binding transcription factor activity"/>
    <property type="evidence" value="ECO:0007669"/>
    <property type="project" value="InterPro"/>
</dbReference>
<gene>
    <name evidence="3" type="ORF">HMPREF1544_01048</name>
</gene>
<dbReference type="PANTHER" id="PTHR38116:SF9">
    <property type="entry name" value="BZIP DOMAIN-CONTAINING PROTEIN"/>
    <property type="match status" value="1"/>
</dbReference>
<dbReference type="Gene3D" id="1.20.5.170">
    <property type="match status" value="1"/>
</dbReference>
<feature type="compositionally biased region" description="Low complexity" evidence="1">
    <location>
        <begin position="96"/>
        <end position="105"/>
    </location>
</feature>
<dbReference type="VEuPathDB" id="FungiDB:HMPREF1544_01048"/>
<feature type="region of interest" description="Disordered" evidence="1">
    <location>
        <begin position="527"/>
        <end position="571"/>
    </location>
</feature>
<feature type="compositionally biased region" description="Low complexity" evidence="1">
    <location>
        <begin position="17"/>
        <end position="27"/>
    </location>
</feature>
<dbReference type="AlphaFoldDB" id="S2JNT2"/>
<feature type="domain" description="BZIP" evidence="2">
    <location>
        <begin position="140"/>
        <end position="193"/>
    </location>
</feature>
<evidence type="ECO:0000259" key="2">
    <source>
        <dbReference type="PROSITE" id="PS50217"/>
    </source>
</evidence>
<dbReference type="STRING" id="1220926.S2JNT2"/>
<dbReference type="PROSITE" id="PS50217">
    <property type="entry name" value="BZIP"/>
    <property type="match status" value="1"/>
</dbReference>
<feature type="compositionally biased region" description="Polar residues" evidence="1">
    <location>
        <begin position="54"/>
        <end position="73"/>
    </location>
</feature>
<feature type="compositionally biased region" description="Basic and acidic residues" evidence="1">
    <location>
        <begin position="1"/>
        <end position="16"/>
    </location>
</feature>
<feature type="compositionally biased region" description="Low complexity" evidence="1">
    <location>
        <begin position="278"/>
        <end position="289"/>
    </location>
</feature>
<proteinExistence type="predicted"/>
<dbReference type="PANTHER" id="PTHR38116">
    <property type="entry name" value="CHROMOSOME 7, WHOLE GENOME SHOTGUN SEQUENCE"/>
    <property type="match status" value="1"/>
</dbReference>
<dbReference type="InterPro" id="IPR021833">
    <property type="entry name" value="DUF3425"/>
</dbReference>
<feature type="compositionally biased region" description="Polar residues" evidence="1">
    <location>
        <begin position="82"/>
        <end position="95"/>
    </location>
</feature>
<dbReference type="InterPro" id="IPR004827">
    <property type="entry name" value="bZIP"/>
</dbReference>
<dbReference type="CDD" id="cd14688">
    <property type="entry name" value="bZIP_YAP"/>
    <property type="match status" value="1"/>
</dbReference>
<sequence length="589" mass="67946">MQQQEQLERQREHEQMLQRQQQQQQQQNPSQHLLDANVGGHPPPPQPLDDIWLSNITELPSAANAQPGSSNGSVYPDPIYLTNPSTFNMPSQHYNPSYQQSIQQQQPPPPPPPGFDINGQPIRIRKKPGRKPNPASPALRKAQNRAAQRAFRERKERHLKDLENTIRNLREQRNTATRELNEMKAYLESYKAETWYLKGVVLTLQFICMHHNIQIPTHSPYLSEEALARMAQTAPHAIEAYVNSYTRNNTNLKSTMSYHFVDKQMHNNNSDTPPMNHSSSPMSSSQFESNQTQEDEHEDRHAESEDDENMDFMHENSEELSVKHEEVHLSHALHPQDQQTSESQQQQTKQVALSDPPISSVEAIQHIRLKLGVQSTITNNNAINDQATARLKPTILQLAIPHDSRIDLVPTPHMRDRMIIFRDQMDYDRCFAMLLNEAVYHGGDPTMSESWELPADFFSEFWYLTIDYDIKKTNKWRREKGLEDVAPGPQQHQQHQIMSMLENGENTNWNSEVLSQIVKEMPALQPMDANTGYPLSPPKQYQNEDDSITDQQQKMYKKLMGGPPESRRQVASPTLGKFPFMIHRLFLLF</sequence>
<dbReference type="EMBL" id="KE123903">
    <property type="protein sequence ID" value="EPB91986.1"/>
    <property type="molecule type" value="Genomic_DNA"/>
</dbReference>
<evidence type="ECO:0000313" key="4">
    <source>
        <dbReference type="Proteomes" id="UP000014254"/>
    </source>
</evidence>
<name>S2JNT2_MUCC1</name>
<feature type="region of interest" description="Disordered" evidence="1">
    <location>
        <begin position="264"/>
        <end position="308"/>
    </location>
</feature>
<dbReference type="OrthoDB" id="2593073at2759"/>
<reference evidence="4" key="1">
    <citation type="submission" date="2013-05" db="EMBL/GenBank/DDBJ databases">
        <title>The Genome sequence of Mucor circinelloides f. circinelloides 1006PhL.</title>
        <authorList>
            <consortium name="The Broad Institute Genomics Platform"/>
            <person name="Cuomo C."/>
            <person name="Earl A."/>
            <person name="Findley K."/>
            <person name="Lee S.C."/>
            <person name="Walker B."/>
            <person name="Young S."/>
            <person name="Zeng Q."/>
            <person name="Gargeya S."/>
            <person name="Fitzgerald M."/>
            <person name="Haas B."/>
            <person name="Abouelleil A."/>
            <person name="Allen A.W."/>
            <person name="Alvarado L."/>
            <person name="Arachchi H.M."/>
            <person name="Berlin A.M."/>
            <person name="Chapman S.B."/>
            <person name="Gainer-Dewar J."/>
            <person name="Goldberg J."/>
            <person name="Griggs A."/>
            <person name="Gujja S."/>
            <person name="Hansen M."/>
            <person name="Howarth C."/>
            <person name="Imamovic A."/>
            <person name="Ireland A."/>
            <person name="Larimer J."/>
            <person name="McCowan C."/>
            <person name="Murphy C."/>
            <person name="Pearson M."/>
            <person name="Poon T.W."/>
            <person name="Priest M."/>
            <person name="Roberts A."/>
            <person name="Saif S."/>
            <person name="Shea T."/>
            <person name="Sisk P."/>
            <person name="Sykes S."/>
            <person name="Wortman J."/>
            <person name="Nusbaum C."/>
            <person name="Birren B."/>
        </authorList>
    </citation>
    <scope>NUCLEOTIDE SEQUENCE [LARGE SCALE GENOMIC DNA]</scope>
    <source>
        <strain evidence="4">1006PhL</strain>
    </source>
</reference>
<dbReference type="Pfam" id="PF11905">
    <property type="entry name" value="DUF3425"/>
    <property type="match status" value="1"/>
</dbReference>
<accession>S2JNT2</accession>
<dbReference type="InParanoid" id="S2JNT2"/>
<dbReference type="InterPro" id="IPR046347">
    <property type="entry name" value="bZIP_sf"/>
</dbReference>
<evidence type="ECO:0000313" key="3">
    <source>
        <dbReference type="EMBL" id="EPB91986.1"/>
    </source>
</evidence>
<keyword evidence="4" id="KW-1185">Reference proteome</keyword>
<dbReference type="SUPFAM" id="SSF57959">
    <property type="entry name" value="Leucine zipper domain"/>
    <property type="match status" value="1"/>
</dbReference>
<dbReference type="PROSITE" id="PS00036">
    <property type="entry name" value="BZIP_BASIC"/>
    <property type="match status" value="1"/>
</dbReference>
<evidence type="ECO:0000256" key="1">
    <source>
        <dbReference type="SAM" id="MobiDB-lite"/>
    </source>
</evidence>
<protein>
    <recommendedName>
        <fullName evidence="2">BZIP domain-containing protein</fullName>
    </recommendedName>
</protein>
<feature type="region of interest" description="Disordered" evidence="1">
    <location>
        <begin position="1"/>
        <end position="153"/>
    </location>
</feature>
<dbReference type="eggNOG" id="ENOG502RPD7">
    <property type="taxonomic scope" value="Eukaryota"/>
</dbReference>
<feature type="compositionally biased region" description="Polar residues" evidence="1">
    <location>
        <begin position="266"/>
        <end position="277"/>
    </location>
</feature>